<dbReference type="AlphaFoldDB" id="D5UQX5"/>
<dbReference type="GO" id="GO:0004074">
    <property type="term" value="F:biliverdin reductase [NAD(P)H] activity"/>
    <property type="evidence" value="ECO:0007669"/>
    <property type="project" value="TreeGrafter"/>
</dbReference>
<evidence type="ECO:0000313" key="2">
    <source>
        <dbReference type="EMBL" id="ADG78964.1"/>
    </source>
</evidence>
<reference evidence="3" key="1">
    <citation type="submission" date="2010-03" db="EMBL/GenBank/DDBJ databases">
        <title>The complete chromosome of Tsukamurella paurometabola DSM 20162.</title>
        <authorList>
            <consortium name="US DOE Joint Genome Institute (JGI-PGF)"/>
            <person name="Lucas S."/>
            <person name="Copeland A."/>
            <person name="Lapidus A."/>
            <person name="Glavina del Rio T."/>
            <person name="Dalin E."/>
            <person name="Tice H."/>
            <person name="Bruce D."/>
            <person name="Goodwin L."/>
            <person name="Pitluck S."/>
            <person name="Kyrpides N."/>
            <person name="Mavromatis K."/>
            <person name="Ivanova N."/>
            <person name="Mikhailova N."/>
            <person name="Munk A.C."/>
            <person name="Brettin T."/>
            <person name="Detter J.C."/>
            <person name="Tapia R."/>
            <person name="Han C."/>
            <person name="Larimer F."/>
            <person name="Land M."/>
            <person name="Hauser L."/>
            <person name="Markowitz V."/>
            <person name="Cheng J.-F."/>
            <person name="Hugenholtz P."/>
            <person name="Woyke T."/>
            <person name="Wu D."/>
            <person name="Jando M."/>
            <person name="Brambilla E."/>
            <person name="Klenk H.-P."/>
            <person name="Eisen J.A."/>
        </authorList>
    </citation>
    <scope>NUCLEOTIDE SEQUENCE [LARGE SCALE GENOMIC DNA]</scope>
    <source>
        <strain evidence="3">ATCC 8368 / DSM 20162 / CCUG 35730 / CIP 100753 / JCM 10117 / KCTC 9821 / NBRC 16120 / NCIMB 702349 / NCTC 13040</strain>
    </source>
</reference>
<dbReference type="STRING" id="521096.Tpau_2358"/>
<reference evidence="2 3" key="2">
    <citation type="journal article" date="2011" name="Stand. Genomic Sci.">
        <title>Complete genome sequence of Tsukamurella paurometabola type strain (no. 33).</title>
        <authorList>
            <person name="Munk A.C."/>
            <person name="Lapidus A."/>
            <person name="Lucas S."/>
            <person name="Nolan M."/>
            <person name="Tice H."/>
            <person name="Cheng J.F."/>
            <person name="Del Rio T.G."/>
            <person name="Goodwin L."/>
            <person name="Pitluck S."/>
            <person name="Liolios K."/>
            <person name="Huntemann M."/>
            <person name="Ivanova N."/>
            <person name="Mavromatis K."/>
            <person name="Mikhailova N."/>
            <person name="Pati A."/>
            <person name="Chen A."/>
            <person name="Palaniappan K."/>
            <person name="Tapia R."/>
            <person name="Han C."/>
            <person name="Land M."/>
            <person name="Hauser L."/>
            <person name="Chang Y.J."/>
            <person name="Jeffries C.D."/>
            <person name="Brettin T."/>
            <person name="Yasawong M."/>
            <person name="Brambilla E.M."/>
            <person name="Rohde M."/>
            <person name="Sikorski J."/>
            <person name="Goker M."/>
            <person name="Detter J.C."/>
            <person name="Woyke T."/>
            <person name="Bristow J."/>
            <person name="Eisen J.A."/>
            <person name="Markowitz V."/>
            <person name="Hugenholtz P."/>
            <person name="Kyrpides N.C."/>
            <person name="Klenk H.P."/>
        </authorList>
    </citation>
    <scope>NUCLEOTIDE SEQUENCE [LARGE SCALE GENOMIC DNA]</scope>
    <source>
        <strain evidence="3">ATCC 8368 / DSM 20162 / CCUG 35730 / CIP 100753 / JCM 10117 / KCTC 9821 / NBRC 16120 / NCIMB 702349 / NCTC 13040</strain>
    </source>
</reference>
<dbReference type="InterPro" id="IPR051606">
    <property type="entry name" value="Polyketide_Oxido-like"/>
</dbReference>
<name>D5UQX5_TSUPD</name>
<dbReference type="Gene3D" id="3.40.50.720">
    <property type="entry name" value="NAD(P)-binding Rossmann-like Domain"/>
    <property type="match status" value="1"/>
</dbReference>
<organism evidence="2 3">
    <name type="scientific">Tsukamurella paurometabola (strain ATCC 8368 / DSM 20162 / CCUG 35730 / CIP 100753 / JCM 10117 / KCTC 9821 / NBRC 16120 / NCIMB 702349 / NCTC 13040)</name>
    <name type="common">Corynebacterium paurometabolum</name>
    <dbReference type="NCBI Taxonomy" id="521096"/>
    <lineage>
        <taxon>Bacteria</taxon>
        <taxon>Bacillati</taxon>
        <taxon>Actinomycetota</taxon>
        <taxon>Actinomycetes</taxon>
        <taxon>Mycobacteriales</taxon>
        <taxon>Tsukamurellaceae</taxon>
        <taxon>Tsukamurella</taxon>
    </lineage>
</organism>
<dbReference type="GO" id="GO:0042602">
    <property type="term" value="F:riboflavin reductase (NADPH) activity"/>
    <property type="evidence" value="ECO:0007669"/>
    <property type="project" value="TreeGrafter"/>
</dbReference>
<dbReference type="KEGG" id="tpr:Tpau_2358"/>
<evidence type="ECO:0000313" key="3">
    <source>
        <dbReference type="Proteomes" id="UP000001213"/>
    </source>
</evidence>
<dbReference type="InterPro" id="IPR016040">
    <property type="entry name" value="NAD(P)-bd_dom"/>
</dbReference>
<proteinExistence type="predicted"/>
<dbReference type="InterPro" id="IPR036291">
    <property type="entry name" value="NAD(P)-bd_dom_sf"/>
</dbReference>
<protein>
    <submittedName>
        <fullName evidence="2">NAD-dependent epimerase/dehydratase</fullName>
    </submittedName>
</protein>
<dbReference type="eggNOG" id="COG0702">
    <property type="taxonomic scope" value="Bacteria"/>
</dbReference>
<dbReference type="Proteomes" id="UP000001213">
    <property type="component" value="Chromosome"/>
</dbReference>
<evidence type="ECO:0000259" key="1">
    <source>
        <dbReference type="Pfam" id="PF13460"/>
    </source>
</evidence>
<dbReference type="EMBL" id="CP001966">
    <property type="protein sequence ID" value="ADG78964.1"/>
    <property type="molecule type" value="Genomic_DNA"/>
</dbReference>
<dbReference type="HOGENOM" id="CLU_1208630_0_0_11"/>
<keyword evidence="3" id="KW-1185">Reference proteome</keyword>
<dbReference type="Pfam" id="PF13460">
    <property type="entry name" value="NAD_binding_10"/>
    <property type="match status" value="1"/>
</dbReference>
<feature type="domain" description="NAD(P)-binding" evidence="1">
    <location>
        <begin position="13"/>
        <end position="209"/>
    </location>
</feature>
<dbReference type="SUPFAM" id="SSF51735">
    <property type="entry name" value="NAD(P)-binding Rossmann-fold domains"/>
    <property type="match status" value="1"/>
</dbReference>
<sequence length="231" mass="25011">MVTNGIRRVCVVGASGKLGRYLVEHALDRGYQVTGVCRERSVDKLADIADRITIIPGDTDDRTAIAAAVSGCDAVLTVLAPWGVRGYSSGTARAVLDLAESDARLIFSCGWHVARDKRDRYPRTTRLAQAAVTRVLRAIRVMDIDDQVAAAHAIFASNRRWTLARGSTLEEGPSEGLPVWAESVGDPLLAMNRTRRIDYALFMIEALDDDALIGRAPAIVSRRALTAAVVP</sequence>
<accession>D5UQX5</accession>
<gene>
    <name evidence="2" type="ordered locus">Tpau_2358</name>
</gene>
<dbReference type="PANTHER" id="PTHR43355:SF2">
    <property type="entry name" value="FLAVIN REDUCTASE (NADPH)"/>
    <property type="match status" value="1"/>
</dbReference>
<dbReference type="PANTHER" id="PTHR43355">
    <property type="entry name" value="FLAVIN REDUCTASE (NADPH)"/>
    <property type="match status" value="1"/>
</dbReference>